<gene>
    <name evidence="20" type="ORF">GUJ93_ZPchr0013g35028</name>
</gene>
<dbReference type="SMART" id="SM00768">
    <property type="entry name" value="X8"/>
    <property type="match status" value="1"/>
</dbReference>
<comment type="similarity">
    <text evidence="3 15">Belongs to the glycosyl hydrolase 17 family.</text>
</comment>
<reference evidence="20" key="2">
    <citation type="submission" date="2021-02" db="EMBL/GenBank/DDBJ databases">
        <authorList>
            <person name="Kimball J.A."/>
            <person name="Haas M.W."/>
            <person name="Macchietto M."/>
            <person name="Kono T."/>
            <person name="Duquette J."/>
            <person name="Shao M."/>
        </authorList>
    </citation>
    <scope>NUCLEOTIDE SEQUENCE</scope>
    <source>
        <tissue evidence="20">Fresh leaf tissue</tissue>
    </source>
</reference>
<dbReference type="GO" id="GO:0042973">
    <property type="term" value="F:glucan endo-1,3-beta-D-glucosidase activity"/>
    <property type="evidence" value="ECO:0007669"/>
    <property type="project" value="UniProtKB-EC"/>
</dbReference>
<keyword evidence="7 18" id="KW-0732">Signal</keyword>
<dbReference type="AlphaFoldDB" id="A0A8J6BYR0"/>
<sequence length="494" mass="53019">MGSCAAVRAMRAVVWVAALYPVLFRARPVEALAANWGTRALHPLPGDVTVRLLRDNGFDKAKLFEADPAALRALGHTGIQVMVGLPNELLVSVAGSVGAAEQWVLQNVSSYISKYGVDIRSVAVGNEPFLKSYKGKFEAATLPAVQNVQAALVKAGLGRQVHVTVPLNADVYESLDGRPSAGDFRPDIQGLMVNLVRFLLDNGGFLTINIYPFLSLYADPNFPVEYAYFPAPGSPPSQASVQDGNVLYTNVFDANYDTLIAALDKHGLGAITVVVGEIGWPTDGDKNANAANAQRFNQGLFDRINAGKGTPRRPQMPDVYVFALLDEDAKSIEPGNFERHWGVFNYDGTPKYGLRLANGRSILPARGVRYLSRQWCVLRPEASPSDPALAGAVGYACQYADCTSLGAGSSCGNLDVRSNISYAFNQYFQSANQQKNACAFNNLSVITTTDPSQGTCHFEIMIDTGRHDLTVASAAAAMTVATALLLLPLLSLVI</sequence>
<keyword evidence="21" id="KW-1185">Reference proteome</keyword>
<proteinExistence type="inferred from homology"/>
<feature type="transmembrane region" description="Helical" evidence="17">
    <location>
        <begin position="471"/>
        <end position="493"/>
    </location>
</feature>
<accession>A0A8J6BYR0</accession>
<evidence type="ECO:0000256" key="6">
    <source>
        <dbReference type="ARBA" id="ARBA00022622"/>
    </source>
</evidence>
<feature type="chain" id="PRO_5035213519" description="glucan endo-1,3-beta-D-glucosidase" evidence="18">
    <location>
        <begin position="32"/>
        <end position="494"/>
    </location>
</feature>
<comment type="subcellular location">
    <subcellularLocation>
        <location evidence="2">Cell membrane</location>
        <topology evidence="2">Lipid-anchor</topology>
        <topology evidence="2">GPI-anchor</topology>
    </subcellularLocation>
</comment>
<keyword evidence="12" id="KW-0325">Glycoprotein</keyword>
<dbReference type="FunFam" id="1.20.58.1040:FF:000002">
    <property type="entry name" value="Glucan endo-1,3-beta-glucosidase 8"/>
    <property type="match status" value="1"/>
</dbReference>
<evidence type="ECO:0000256" key="12">
    <source>
        <dbReference type="ARBA" id="ARBA00023180"/>
    </source>
</evidence>
<dbReference type="GO" id="GO:0006952">
    <property type="term" value="P:defense response"/>
    <property type="evidence" value="ECO:0007669"/>
    <property type="project" value="UniProtKB-KW"/>
</dbReference>
<evidence type="ECO:0000256" key="17">
    <source>
        <dbReference type="SAM" id="Phobius"/>
    </source>
</evidence>
<dbReference type="OrthoDB" id="1293114at2759"/>
<evidence type="ECO:0000256" key="18">
    <source>
        <dbReference type="SAM" id="SignalP"/>
    </source>
</evidence>
<dbReference type="InterPro" id="IPR012946">
    <property type="entry name" value="X8"/>
</dbReference>
<dbReference type="GO" id="GO:0005886">
    <property type="term" value="C:plasma membrane"/>
    <property type="evidence" value="ECO:0007669"/>
    <property type="project" value="UniProtKB-SubCell"/>
</dbReference>
<name>A0A8J6BYR0_ZIZPA</name>
<evidence type="ECO:0000256" key="10">
    <source>
        <dbReference type="ARBA" id="ARBA00023136"/>
    </source>
</evidence>
<keyword evidence="8 16" id="KW-0378">Hydrolase</keyword>
<evidence type="ECO:0000256" key="2">
    <source>
        <dbReference type="ARBA" id="ARBA00004609"/>
    </source>
</evidence>
<dbReference type="GO" id="GO:0098552">
    <property type="term" value="C:side of membrane"/>
    <property type="evidence" value="ECO:0007669"/>
    <property type="project" value="UniProtKB-KW"/>
</dbReference>
<organism evidence="20 21">
    <name type="scientific">Zizania palustris</name>
    <name type="common">Northern wild rice</name>
    <dbReference type="NCBI Taxonomy" id="103762"/>
    <lineage>
        <taxon>Eukaryota</taxon>
        <taxon>Viridiplantae</taxon>
        <taxon>Streptophyta</taxon>
        <taxon>Embryophyta</taxon>
        <taxon>Tracheophyta</taxon>
        <taxon>Spermatophyta</taxon>
        <taxon>Magnoliopsida</taxon>
        <taxon>Liliopsida</taxon>
        <taxon>Poales</taxon>
        <taxon>Poaceae</taxon>
        <taxon>BOP clade</taxon>
        <taxon>Oryzoideae</taxon>
        <taxon>Oryzeae</taxon>
        <taxon>Zizaniinae</taxon>
        <taxon>Zizania</taxon>
    </lineage>
</organism>
<keyword evidence="11" id="KW-1015">Disulfide bond</keyword>
<dbReference type="Proteomes" id="UP000729402">
    <property type="component" value="Unassembled WGS sequence"/>
</dbReference>
<dbReference type="PANTHER" id="PTHR32227">
    <property type="entry name" value="GLUCAN ENDO-1,3-BETA-GLUCOSIDASE BG1-RELATED-RELATED"/>
    <property type="match status" value="1"/>
</dbReference>
<dbReference type="InterPro" id="IPR044965">
    <property type="entry name" value="Glyco_hydro_17_plant"/>
</dbReference>
<evidence type="ECO:0000256" key="9">
    <source>
        <dbReference type="ARBA" id="ARBA00022821"/>
    </source>
</evidence>
<evidence type="ECO:0000256" key="8">
    <source>
        <dbReference type="ARBA" id="ARBA00022801"/>
    </source>
</evidence>
<reference evidence="20" key="1">
    <citation type="journal article" date="2021" name="bioRxiv">
        <title>Whole Genome Assembly and Annotation of Northern Wild Rice, Zizania palustris L., Supports a Whole Genome Duplication in the Zizania Genus.</title>
        <authorList>
            <person name="Haas M."/>
            <person name="Kono T."/>
            <person name="Macchietto M."/>
            <person name="Millas R."/>
            <person name="McGilp L."/>
            <person name="Shao M."/>
            <person name="Duquette J."/>
            <person name="Hirsch C.N."/>
            <person name="Kimball J."/>
        </authorList>
    </citation>
    <scope>NUCLEOTIDE SEQUENCE</scope>
    <source>
        <tissue evidence="20">Fresh leaf tissue</tissue>
    </source>
</reference>
<dbReference type="Pfam" id="PF07983">
    <property type="entry name" value="X8"/>
    <property type="match status" value="1"/>
</dbReference>
<evidence type="ECO:0000259" key="19">
    <source>
        <dbReference type="SMART" id="SM00768"/>
    </source>
</evidence>
<dbReference type="Pfam" id="PF00332">
    <property type="entry name" value="Glyco_hydro_17"/>
    <property type="match status" value="1"/>
</dbReference>
<dbReference type="PROSITE" id="PS00587">
    <property type="entry name" value="GLYCOSYL_HYDROL_F17"/>
    <property type="match status" value="1"/>
</dbReference>
<keyword evidence="17" id="KW-1133">Transmembrane helix</keyword>
<feature type="signal peptide" evidence="18">
    <location>
        <begin position="1"/>
        <end position="31"/>
    </location>
</feature>
<dbReference type="InterPro" id="IPR000490">
    <property type="entry name" value="Glyco_hydro_17"/>
</dbReference>
<evidence type="ECO:0000256" key="14">
    <source>
        <dbReference type="ARBA" id="ARBA00023295"/>
    </source>
</evidence>
<keyword evidence="13" id="KW-0449">Lipoprotein</keyword>
<comment type="catalytic activity">
    <reaction evidence="1">
        <text>Hydrolysis of (1-&gt;3)-beta-D-glucosidic linkages in (1-&gt;3)-beta-D-glucans.</text>
        <dbReference type="EC" id="3.2.1.39"/>
    </reaction>
</comment>
<keyword evidence="9" id="KW-0611">Plant defense</keyword>
<evidence type="ECO:0000256" key="4">
    <source>
        <dbReference type="ARBA" id="ARBA00012780"/>
    </source>
</evidence>
<keyword evidence="17" id="KW-0812">Transmembrane</keyword>
<evidence type="ECO:0000256" key="15">
    <source>
        <dbReference type="RuleBase" id="RU004335"/>
    </source>
</evidence>
<evidence type="ECO:0000256" key="3">
    <source>
        <dbReference type="ARBA" id="ARBA00008773"/>
    </source>
</evidence>
<evidence type="ECO:0000256" key="16">
    <source>
        <dbReference type="RuleBase" id="RU004336"/>
    </source>
</evidence>
<dbReference type="EC" id="3.2.1.39" evidence="4"/>
<protein>
    <recommendedName>
        <fullName evidence="4">glucan endo-1,3-beta-D-glucosidase</fullName>
        <ecNumber evidence="4">3.2.1.39</ecNumber>
    </recommendedName>
</protein>
<keyword evidence="14 16" id="KW-0326">Glycosidase</keyword>
<keyword evidence="6" id="KW-0336">GPI-anchor</keyword>
<dbReference type="EMBL" id="JAAALK010000079">
    <property type="protein sequence ID" value="KAG8097466.1"/>
    <property type="molecule type" value="Genomic_DNA"/>
</dbReference>
<evidence type="ECO:0000256" key="13">
    <source>
        <dbReference type="ARBA" id="ARBA00023288"/>
    </source>
</evidence>
<dbReference type="GO" id="GO:0005975">
    <property type="term" value="P:carbohydrate metabolic process"/>
    <property type="evidence" value="ECO:0007669"/>
    <property type="project" value="InterPro"/>
</dbReference>
<evidence type="ECO:0000313" key="20">
    <source>
        <dbReference type="EMBL" id="KAG8097466.1"/>
    </source>
</evidence>
<dbReference type="FunFam" id="3.20.20.80:FF:000008">
    <property type="entry name" value="Glucan endo-1,3-beta-glucosidase 5"/>
    <property type="match status" value="1"/>
</dbReference>
<evidence type="ECO:0000256" key="7">
    <source>
        <dbReference type="ARBA" id="ARBA00022729"/>
    </source>
</evidence>
<evidence type="ECO:0000256" key="11">
    <source>
        <dbReference type="ARBA" id="ARBA00023157"/>
    </source>
</evidence>
<evidence type="ECO:0000256" key="1">
    <source>
        <dbReference type="ARBA" id="ARBA00000382"/>
    </source>
</evidence>
<comment type="caution">
    <text evidence="20">The sequence shown here is derived from an EMBL/GenBank/DDBJ whole genome shotgun (WGS) entry which is preliminary data.</text>
</comment>
<evidence type="ECO:0000313" key="21">
    <source>
        <dbReference type="Proteomes" id="UP000729402"/>
    </source>
</evidence>
<evidence type="ECO:0000256" key="5">
    <source>
        <dbReference type="ARBA" id="ARBA00022475"/>
    </source>
</evidence>
<feature type="domain" description="X8" evidence="19">
    <location>
        <begin position="374"/>
        <end position="458"/>
    </location>
</feature>
<keyword evidence="5" id="KW-1003">Cell membrane</keyword>
<keyword evidence="10 17" id="KW-0472">Membrane</keyword>